<dbReference type="Gene3D" id="1.25.40.10">
    <property type="entry name" value="Tetratricopeptide repeat domain"/>
    <property type="match status" value="1"/>
</dbReference>
<comment type="caution">
    <text evidence="2">The sequence shown here is derived from an EMBL/GenBank/DDBJ whole genome shotgun (WGS) entry which is preliminary data.</text>
</comment>
<dbReference type="Proteomes" id="UP000037923">
    <property type="component" value="Unassembled WGS sequence"/>
</dbReference>
<accession>A0A0N0DZT0</accession>
<name>A0A0N0DZT0_LEPPY</name>
<dbReference type="OrthoDB" id="278676at2759"/>
<protein>
    <submittedName>
        <fullName evidence="2">Uncharacterized protein</fullName>
    </submittedName>
</protein>
<gene>
    <name evidence="2" type="ORF">ABB37_00049</name>
</gene>
<evidence type="ECO:0000313" key="3">
    <source>
        <dbReference type="Proteomes" id="UP000037923"/>
    </source>
</evidence>
<dbReference type="RefSeq" id="XP_015664090.1">
    <property type="nucleotide sequence ID" value="XM_015796082.1"/>
</dbReference>
<feature type="region of interest" description="Disordered" evidence="1">
    <location>
        <begin position="216"/>
        <end position="239"/>
    </location>
</feature>
<feature type="compositionally biased region" description="Low complexity" evidence="1">
    <location>
        <begin position="311"/>
        <end position="329"/>
    </location>
</feature>
<dbReference type="GeneID" id="26900347"/>
<organism evidence="2 3">
    <name type="scientific">Leptomonas pyrrhocoris</name>
    <name type="common">Firebug parasite</name>
    <dbReference type="NCBI Taxonomy" id="157538"/>
    <lineage>
        <taxon>Eukaryota</taxon>
        <taxon>Discoba</taxon>
        <taxon>Euglenozoa</taxon>
        <taxon>Kinetoplastea</taxon>
        <taxon>Metakinetoplastina</taxon>
        <taxon>Trypanosomatida</taxon>
        <taxon>Trypanosomatidae</taxon>
        <taxon>Leishmaniinae</taxon>
        <taxon>Leptomonas</taxon>
    </lineage>
</organism>
<dbReference type="OMA" id="DHASGWD"/>
<evidence type="ECO:0000256" key="1">
    <source>
        <dbReference type="SAM" id="MobiDB-lite"/>
    </source>
</evidence>
<dbReference type="EMBL" id="LGTL01000001">
    <property type="protein sequence ID" value="KPA85651.1"/>
    <property type="molecule type" value="Genomic_DNA"/>
</dbReference>
<keyword evidence="3" id="KW-1185">Reference proteome</keyword>
<feature type="region of interest" description="Disordered" evidence="1">
    <location>
        <begin position="283"/>
        <end position="337"/>
    </location>
</feature>
<dbReference type="AlphaFoldDB" id="A0A0N0DZT0"/>
<proteinExistence type="predicted"/>
<dbReference type="InterPro" id="IPR011990">
    <property type="entry name" value="TPR-like_helical_dom_sf"/>
</dbReference>
<feature type="compositionally biased region" description="Basic and acidic residues" evidence="1">
    <location>
        <begin position="299"/>
        <end position="310"/>
    </location>
</feature>
<sequence length="892" mass="97058">MLQNQIAGRHGSYATQFWRSSVAPHYRSRAAMRVAVSRKAINRRLVLPLDSHNWMRSLEVLNARYARRGRTPEHYQAVVRDMVEHHGAYAELTASTSASPTTNLSNPAAATAADSSALTAPVAADVLPAIDSLRDKAYAGEIPSNASLWVTLVWAYCTLQQPQVALDTFHQARRRFRFSLLTLQHMAELLLPVLCRHGELEAATALYEELLQPSVATEGRGNSQQPPSPPVQRRRSAFDDTAARRWLAEAAARQGDLRKTKGFAAAPADVQHGASEVDCAKDEMATESRHRPTINSLFHDAESTTTDAKKTSSASTKPQKSQSEPQQQQLTKATRAPYSANSTLPVLSLLSPVAVRRLFQSLCRESSTAGTSAAVPGEAASRYLTDAVSCWEHLYGLLPTASASSEASIRNDVSRSLPPKRATPPIQDVHELLNLYAFYGRWEAVLDFFSVAFLHRASSTYLTAAPKDLVSWADGIAAVAAAEEAEETLYRDTSAALLFPYDAELPLDAVTLNLVFACLPKAADPLRLCTSTTTKERGGQVLALPAAARPVTVVRLLDDLLTYRDDMQLTDVVMAAVGPALLQVGQHARLFELLARTPMMVRARERKAALQLSASAQELKSLLASLGYAAYALCRSEERRLDMVRCMPHLFPPEVVRRFAASAEADVSSSLSPQRKGACAACLPLAVLEGPVVAMSGGNALASSRVGESPFVPCLASTQSASASKTAAAAAMTATSLLDRRWQLFTEPAHSTQTGGARFHASGAAHATKRRAAHRSGRSSATLTSLAEDAMRRDYLRLQDTRHAAFTGSHADADRDPRPIPKGLHDHASGWDFFGRGGEKVFANHKRTPHPLTMRPKVMRDLRNPYRGWNPRRNSSLAHKENVVKWNGKSAV</sequence>
<dbReference type="VEuPathDB" id="TriTrypDB:LpyrH10_01_0490"/>
<reference evidence="2 3" key="1">
    <citation type="submission" date="2015-07" db="EMBL/GenBank/DDBJ databases">
        <title>High-quality genome of monoxenous trypanosomatid Leptomonas pyrrhocoris.</title>
        <authorList>
            <person name="Flegontov P."/>
            <person name="Butenko A."/>
            <person name="Firsov S."/>
            <person name="Vlcek C."/>
            <person name="Logacheva M.D."/>
            <person name="Field M."/>
            <person name="Filatov D."/>
            <person name="Flegontova O."/>
            <person name="Gerasimov E."/>
            <person name="Jackson A.P."/>
            <person name="Kelly S."/>
            <person name="Opperdoes F."/>
            <person name="O'Reilly A."/>
            <person name="Votypka J."/>
            <person name="Yurchenko V."/>
            <person name="Lukes J."/>
        </authorList>
    </citation>
    <scope>NUCLEOTIDE SEQUENCE [LARGE SCALE GENOMIC DNA]</scope>
    <source>
        <strain evidence="2">H10</strain>
    </source>
</reference>
<evidence type="ECO:0000313" key="2">
    <source>
        <dbReference type="EMBL" id="KPA85651.1"/>
    </source>
</evidence>